<evidence type="ECO:0000256" key="1">
    <source>
        <dbReference type="ARBA" id="ARBA00022737"/>
    </source>
</evidence>
<evidence type="ECO:0000256" key="2">
    <source>
        <dbReference type="ARBA" id="ARBA00022942"/>
    </source>
</evidence>
<dbReference type="InterPro" id="IPR011989">
    <property type="entry name" value="ARM-like"/>
</dbReference>
<feature type="region of interest" description="Disordered" evidence="3">
    <location>
        <begin position="772"/>
        <end position="807"/>
    </location>
</feature>
<accession>A0A8J6B592</accession>
<dbReference type="PANTHER" id="PTHR10943:SF2">
    <property type="entry name" value="26S PROTEASOME NON-ATPASE REGULATORY SUBUNIT 1"/>
    <property type="match status" value="1"/>
</dbReference>
<sequence>MIQELEAKLQDIETTWFLLSDEELKTIKAATQSDDKQLAEIAAHVLSIVAYFNSNIDEAVEYAVIAFSRLFAVHGGIEHGILSAVITKYLATRDAALQPVFDRMFADSIVHESQWFSSLGMAIEVGRVDLITTVLDRMQPDRAIAALKFATEQALAESDPERRVVLLRTIHGELSSRAHDTTARERLSVLIHLRDLEKYCEELLECAMTDSPLALAIAYDTTQLVEPSVLEEMSGVFEALALSCPDMAIGPAIVDVLKPETTEGLVKKHLFVDRAHVDPNLVPRLFSSVPSKRSLFQTGLVVANALQCGRTGNDGFLREKLGWLASVKFRARFAAIASLGAIHAGDTARGMGILKSHLPALGETSFDQDREHNSGGALVALGMVYFQAPNNDVLDTVIGVMDSCGGNTTVLQGAVTGLGLMMMGTADTTLVERIKDYLNLGDALLGEAAGMAIGLVMMGHFDADLARWMADFIGNTSHTRIARALALALGLMSFDARTTPEPVIADLLESPHALAREAAAWMIGLAHACTGNLAQTRRLLHITVSDNSDDTRRAAVTAMAFILTPDNVVDTVSPLARSYNSHTRAGAAMVLGLTKAGTADDEVLKLLAVLGADSADHVRQAALVAQSMVLMQAPESKLTADRGINKLLDIAKDRYEERLTRYGAIISCGIINAGGCNASFSLQRENGRPSSRGFAAAMLFAQYPDNHMNAMFLTLGYTPRMALPVTVTGDVPEGTLRVDLPPAAVAYPKFVELEVKKKLTKRVRATLSVARNEAGEEAKEEDAKPEEEADVDMTGPEPDAKEFKDKLPARIPPHVADGQFHVEVEGFEVVRGLSSHGFVVVKKPDLLE</sequence>
<feature type="domain" description="26S proteasome non-ATPase regulatory subunit 1/RPN2 N-terminal" evidence="4">
    <location>
        <begin position="12"/>
        <end position="234"/>
    </location>
</feature>
<dbReference type="GO" id="GO:0005634">
    <property type="term" value="C:nucleus"/>
    <property type="evidence" value="ECO:0007669"/>
    <property type="project" value="TreeGrafter"/>
</dbReference>
<name>A0A8J6B592_9EUKA</name>
<dbReference type="GO" id="GO:0008540">
    <property type="term" value="C:proteasome regulatory particle, base subcomplex"/>
    <property type="evidence" value="ECO:0007669"/>
    <property type="project" value="TreeGrafter"/>
</dbReference>
<gene>
    <name evidence="5" type="ORF">J8273_2292</name>
</gene>
<keyword evidence="2" id="KW-0647">Proteasome</keyword>
<evidence type="ECO:0000256" key="3">
    <source>
        <dbReference type="SAM" id="MobiDB-lite"/>
    </source>
</evidence>
<comment type="caution">
    <text evidence="5">The sequence shown here is derived from an EMBL/GenBank/DDBJ whole genome shotgun (WGS) entry which is preliminary data.</text>
</comment>
<feature type="compositionally biased region" description="Acidic residues" evidence="3">
    <location>
        <begin position="778"/>
        <end position="791"/>
    </location>
</feature>
<reference evidence="5" key="1">
    <citation type="submission" date="2021-05" db="EMBL/GenBank/DDBJ databases">
        <title>A free-living protist that lacks canonical eukaryotic 1 DNA replication and segregation systems.</title>
        <authorList>
            <person name="Salas-Leiva D.E."/>
            <person name="Tromer E.C."/>
            <person name="Curtis B.A."/>
            <person name="Jerlstrom-Hultqvist J."/>
            <person name="Kolisko M."/>
            <person name="Yi Z."/>
            <person name="Salas-Leiva J.S."/>
            <person name="Gallot-Lavallee L."/>
            <person name="Kops G.J.P.L."/>
            <person name="Archibald J.M."/>
            <person name="Simpson A.G.B."/>
            <person name="Roger A.J."/>
        </authorList>
    </citation>
    <scope>NUCLEOTIDE SEQUENCE</scope>
    <source>
        <strain evidence="5">BICM</strain>
    </source>
</reference>
<dbReference type="InterPro" id="IPR048570">
    <property type="entry name" value="PSMD1_RPN2_N"/>
</dbReference>
<evidence type="ECO:0000313" key="5">
    <source>
        <dbReference type="EMBL" id="KAG9395943.1"/>
    </source>
</evidence>
<dbReference type="Gene3D" id="1.25.10.10">
    <property type="entry name" value="Leucine-rich Repeat Variant"/>
    <property type="match status" value="1"/>
</dbReference>
<dbReference type="PANTHER" id="PTHR10943">
    <property type="entry name" value="26S PROTEASOME NON-ATPASE REGULATORY SUBUNIT"/>
    <property type="match status" value="1"/>
</dbReference>
<dbReference type="SUPFAM" id="SSF48371">
    <property type="entry name" value="ARM repeat"/>
    <property type="match status" value="1"/>
</dbReference>
<dbReference type="Proteomes" id="UP000717585">
    <property type="component" value="Unassembled WGS sequence"/>
</dbReference>
<proteinExistence type="predicted"/>
<dbReference type="Pfam" id="PF13646">
    <property type="entry name" value="HEAT_2"/>
    <property type="match status" value="1"/>
</dbReference>
<dbReference type="GO" id="GO:0043161">
    <property type="term" value="P:proteasome-mediated ubiquitin-dependent protein catabolic process"/>
    <property type="evidence" value="ECO:0007669"/>
    <property type="project" value="TreeGrafter"/>
</dbReference>
<dbReference type="Pfam" id="PF21505">
    <property type="entry name" value="RPN2_N"/>
    <property type="match status" value="1"/>
</dbReference>
<dbReference type="EMBL" id="JAHDYR010000007">
    <property type="protein sequence ID" value="KAG9395943.1"/>
    <property type="molecule type" value="Genomic_DNA"/>
</dbReference>
<dbReference type="GO" id="GO:0034515">
    <property type="term" value="C:proteasome storage granule"/>
    <property type="evidence" value="ECO:0007669"/>
    <property type="project" value="TreeGrafter"/>
</dbReference>
<keyword evidence="6" id="KW-1185">Reference proteome</keyword>
<dbReference type="AlphaFoldDB" id="A0A8J6B592"/>
<protein>
    <submittedName>
        <fullName evidence="5">HEAT repeat protein</fullName>
    </submittedName>
</protein>
<feature type="compositionally biased region" description="Basic and acidic residues" evidence="3">
    <location>
        <begin position="798"/>
        <end position="807"/>
    </location>
</feature>
<organism evidence="5 6">
    <name type="scientific">Carpediemonas membranifera</name>
    <dbReference type="NCBI Taxonomy" id="201153"/>
    <lineage>
        <taxon>Eukaryota</taxon>
        <taxon>Metamonada</taxon>
        <taxon>Carpediemonas-like organisms</taxon>
        <taxon>Carpediemonas</taxon>
    </lineage>
</organism>
<evidence type="ECO:0000313" key="6">
    <source>
        <dbReference type="Proteomes" id="UP000717585"/>
    </source>
</evidence>
<dbReference type="InterPro" id="IPR016024">
    <property type="entry name" value="ARM-type_fold"/>
</dbReference>
<dbReference type="OrthoDB" id="261572at2759"/>
<evidence type="ECO:0000259" key="4">
    <source>
        <dbReference type="Pfam" id="PF21505"/>
    </source>
</evidence>
<keyword evidence="1" id="KW-0677">Repeat</keyword>